<dbReference type="AlphaFoldDB" id="A0A067S4R8"/>
<dbReference type="HOGENOM" id="CLU_2606219_0_0_1"/>
<gene>
    <name evidence="2" type="ORF">GALMADRAFT_232834</name>
</gene>
<protein>
    <recommendedName>
        <fullName evidence="4">Secreted protein</fullName>
    </recommendedName>
</protein>
<dbReference type="EMBL" id="KL142431">
    <property type="protein sequence ID" value="KDR65845.1"/>
    <property type="molecule type" value="Genomic_DNA"/>
</dbReference>
<keyword evidence="1" id="KW-0732">Signal</keyword>
<keyword evidence="3" id="KW-1185">Reference proteome</keyword>
<evidence type="ECO:0000256" key="1">
    <source>
        <dbReference type="SAM" id="SignalP"/>
    </source>
</evidence>
<proteinExistence type="predicted"/>
<evidence type="ECO:0008006" key="4">
    <source>
        <dbReference type="Google" id="ProtNLM"/>
    </source>
</evidence>
<evidence type="ECO:0000313" key="3">
    <source>
        <dbReference type="Proteomes" id="UP000027222"/>
    </source>
</evidence>
<evidence type="ECO:0000313" key="2">
    <source>
        <dbReference type="EMBL" id="KDR65845.1"/>
    </source>
</evidence>
<reference evidence="3" key="1">
    <citation type="journal article" date="2014" name="Proc. Natl. Acad. Sci. U.S.A.">
        <title>Extensive sampling of basidiomycete genomes demonstrates inadequacy of the white-rot/brown-rot paradigm for wood decay fungi.</title>
        <authorList>
            <person name="Riley R."/>
            <person name="Salamov A.A."/>
            <person name="Brown D.W."/>
            <person name="Nagy L.G."/>
            <person name="Floudas D."/>
            <person name="Held B.W."/>
            <person name="Levasseur A."/>
            <person name="Lombard V."/>
            <person name="Morin E."/>
            <person name="Otillar R."/>
            <person name="Lindquist E.A."/>
            <person name="Sun H."/>
            <person name="LaButti K.M."/>
            <person name="Schmutz J."/>
            <person name="Jabbour D."/>
            <person name="Luo H."/>
            <person name="Baker S.E."/>
            <person name="Pisabarro A.G."/>
            <person name="Walton J.D."/>
            <person name="Blanchette R.A."/>
            <person name="Henrissat B."/>
            <person name="Martin F."/>
            <person name="Cullen D."/>
            <person name="Hibbett D.S."/>
            <person name="Grigoriev I.V."/>
        </authorList>
    </citation>
    <scope>NUCLEOTIDE SEQUENCE [LARGE SCALE GENOMIC DNA]</scope>
    <source>
        <strain evidence="3">CBS 339.88</strain>
    </source>
</reference>
<accession>A0A067S4R8</accession>
<feature type="signal peptide" evidence="1">
    <location>
        <begin position="1"/>
        <end position="22"/>
    </location>
</feature>
<name>A0A067S4R8_GALM3</name>
<sequence>MSHKSRRAWLFVLLLLWYSGRELFQACTSLLFTGTRLRITSSFDSESEPRHVRLRLGFASYGPNHGAFPEAFFDRHPRL</sequence>
<organism evidence="2 3">
    <name type="scientific">Galerina marginata (strain CBS 339.88)</name>
    <dbReference type="NCBI Taxonomy" id="685588"/>
    <lineage>
        <taxon>Eukaryota</taxon>
        <taxon>Fungi</taxon>
        <taxon>Dikarya</taxon>
        <taxon>Basidiomycota</taxon>
        <taxon>Agaricomycotina</taxon>
        <taxon>Agaricomycetes</taxon>
        <taxon>Agaricomycetidae</taxon>
        <taxon>Agaricales</taxon>
        <taxon>Agaricineae</taxon>
        <taxon>Strophariaceae</taxon>
        <taxon>Galerina</taxon>
    </lineage>
</organism>
<dbReference type="Proteomes" id="UP000027222">
    <property type="component" value="Unassembled WGS sequence"/>
</dbReference>
<feature type="chain" id="PRO_5001645554" description="Secreted protein" evidence="1">
    <location>
        <begin position="23"/>
        <end position="79"/>
    </location>
</feature>